<keyword evidence="2" id="KW-1003">Cell membrane</keyword>
<evidence type="ECO:0000259" key="7">
    <source>
        <dbReference type="Pfam" id="PF13396"/>
    </source>
</evidence>
<keyword evidence="5 6" id="KW-0472">Membrane</keyword>
<evidence type="ECO:0000313" key="9">
    <source>
        <dbReference type="Proteomes" id="UP000611629"/>
    </source>
</evidence>
<evidence type="ECO:0000256" key="2">
    <source>
        <dbReference type="ARBA" id="ARBA00022475"/>
    </source>
</evidence>
<keyword evidence="4 6" id="KW-1133">Transmembrane helix</keyword>
<comment type="caution">
    <text evidence="8">The sequence shown here is derived from an EMBL/GenBank/DDBJ whole genome shotgun (WGS) entry which is preliminary data.</text>
</comment>
<evidence type="ECO:0000256" key="3">
    <source>
        <dbReference type="ARBA" id="ARBA00022692"/>
    </source>
</evidence>
<dbReference type="Proteomes" id="UP000611629">
    <property type="component" value="Unassembled WGS sequence"/>
</dbReference>
<name>A0A974BI54_SEDHY</name>
<protein>
    <submittedName>
        <fullName evidence="8">PLDc_N domain-containing protein</fullName>
    </submittedName>
</protein>
<dbReference type="GO" id="GO:0005886">
    <property type="term" value="C:plasma membrane"/>
    <property type="evidence" value="ECO:0007669"/>
    <property type="project" value="UniProtKB-SubCell"/>
</dbReference>
<dbReference type="InterPro" id="IPR027379">
    <property type="entry name" value="CLS_N"/>
</dbReference>
<evidence type="ECO:0000313" key="8">
    <source>
        <dbReference type="EMBL" id="NYB73115.1"/>
    </source>
</evidence>
<evidence type="ECO:0000256" key="5">
    <source>
        <dbReference type="ARBA" id="ARBA00023136"/>
    </source>
</evidence>
<evidence type="ECO:0000256" key="1">
    <source>
        <dbReference type="ARBA" id="ARBA00004651"/>
    </source>
</evidence>
<evidence type="ECO:0000256" key="6">
    <source>
        <dbReference type="SAM" id="Phobius"/>
    </source>
</evidence>
<feature type="transmembrane region" description="Helical" evidence="6">
    <location>
        <begin position="44"/>
        <end position="64"/>
    </location>
</feature>
<dbReference type="RefSeq" id="WP_179236811.1">
    <property type="nucleotide sequence ID" value="NZ_JACBNQ010000002.1"/>
</dbReference>
<sequence length="70" mass="8126">MNEFILTKDMLLILSPLILLQLSLAVYCGIKIFREGVQNLNKWAWFLICLFVNVIGPVLFLLVGRKKEFK</sequence>
<dbReference type="EMBL" id="JACBNQ010000002">
    <property type="protein sequence ID" value="NYB73115.1"/>
    <property type="molecule type" value="Genomic_DNA"/>
</dbReference>
<evidence type="ECO:0000256" key="4">
    <source>
        <dbReference type="ARBA" id="ARBA00022989"/>
    </source>
</evidence>
<feature type="domain" description="Cardiolipin synthase N-terminal" evidence="7">
    <location>
        <begin position="24"/>
        <end position="65"/>
    </location>
</feature>
<comment type="subcellular location">
    <subcellularLocation>
        <location evidence="1">Cell membrane</location>
        <topology evidence="1">Multi-pass membrane protein</topology>
    </subcellularLocation>
</comment>
<proteinExistence type="predicted"/>
<reference evidence="8" key="1">
    <citation type="submission" date="2020-07" db="EMBL/GenBank/DDBJ databases">
        <title>Genomic analysis of a strain of Sedimentibacter Hydroxybenzoicus DSM7310.</title>
        <authorList>
            <person name="Ma S."/>
        </authorList>
    </citation>
    <scope>NUCLEOTIDE SEQUENCE</scope>
    <source>
        <strain evidence="8">DSM 7310</strain>
    </source>
</reference>
<accession>A0A974BI54</accession>
<keyword evidence="3 6" id="KW-0812">Transmembrane</keyword>
<dbReference type="Pfam" id="PF13396">
    <property type="entry name" value="PLDc_N"/>
    <property type="match status" value="1"/>
</dbReference>
<keyword evidence="9" id="KW-1185">Reference proteome</keyword>
<dbReference type="AlphaFoldDB" id="A0A974BI54"/>
<organism evidence="8 9">
    <name type="scientific">Sedimentibacter hydroxybenzoicus DSM 7310</name>
    <dbReference type="NCBI Taxonomy" id="1123245"/>
    <lineage>
        <taxon>Bacteria</taxon>
        <taxon>Bacillati</taxon>
        <taxon>Bacillota</taxon>
        <taxon>Tissierellia</taxon>
        <taxon>Sedimentibacter</taxon>
    </lineage>
</organism>
<gene>
    <name evidence="8" type="ORF">HZF24_03060</name>
</gene>